<dbReference type="Proteomes" id="UP000606494">
    <property type="component" value="Unassembled WGS sequence"/>
</dbReference>
<protein>
    <submittedName>
        <fullName evidence="2">Ig-like domain-containing protein</fullName>
    </submittedName>
</protein>
<dbReference type="RefSeq" id="WP_190309543.1">
    <property type="nucleotide sequence ID" value="NZ_JACNYK010000003.1"/>
</dbReference>
<feature type="domain" description="BIG2" evidence="1">
    <location>
        <begin position="31"/>
        <end position="108"/>
    </location>
</feature>
<accession>A0ABR7Y4Y4</accession>
<dbReference type="Gene3D" id="2.60.40.1080">
    <property type="match status" value="1"/>
</dbReference>
<dbReference type="SUPFAM" id="SSF49373">
    <property type="entry name" value="Invasin/intimin cell-adhesion fragments"/>
    <property type="match status" value="1"/>
</dbReference>
<dbReference type="Pfam" id="PF21311">
    <property type="entry name" value="Phage_RBD_prop"/>
    <property type="match status" value="1"/>
</dbReference>
<dbReference type="SMART" id="SM00635">
    <property type="entry name" value="BID_2"/>
    <property type="match status" value="1"/>
</dbReference>
<name>A0ABR7Y4Y4_9SPHI</name>
<reference evidence="2 3" key="1">
    <citation type="submission" date="2020-08" db="EMBL/GenBank/DDBJ databases">
        <title>Sphingobacterium sp. DN00404 isolated from aquaculture water.</title>
        <authorList>
            <person name="Zhang M."/>
        </authorList>
    </citation>
    <scope>NUCLEOTIDE SEQUENCE [LARGE SCALE GENOMIC DNA]</scope>
    <source>
        <strain evidence="2 3">KCTC 32294</strain>
    </source>
</reference>
<dbReference type="Pfam" id="PF02368">
    <property type="entry name" value="Big_2"/>
    <property type="match status" value="1"/>
</dbReference>
<keyword evidence="3" id="KW-1185">Reference proteome</keyword>
<evidence type="ECO:0000259" key="1">
    <source>
        <dbReference type="SMART" id="SM00635"/>
    </source>
</evidence>
<comment type="caution">
    <text evidence="2">The sequence shown here is derived from an EMBL/GenBank/DDBJ whole genome shotgun (WGS) entry which is preliminary data.</text>
</comment>
<evidence type="ECO:0000313" key="2">
    <source>
        <dbReference type="EMBL" id="MBD1426380.1"/>
    </source>
</evidence>
<sequence>MKKIIIAYVLTVMVLLPFHSCNKPSQEVGKDVLDLTFGENSTKMNTGEKYLIKFSTGETKVSSLSLTWTSSDEQVAIVTNAGEVNAVGPGRASIKAIYQSVEALCEVEVKDTNYDRPLNPKSLSQPFSDPMAYSIDVPLIAPFRVMQSFDFDKSGNIYYSQIGVAGGFEPGRTKAHEVYIIKSQPNLTGKTDYMTLKYFGHGGNIAIEEDDNGELYVWVGSNATKYASGEYWDEQSVSRIPYRSGQIHNGYAGESYFLNNGLLRIQAAVDRKSDLLCINATQGGERHFYTYKLSEAESLNPKNFTFSVKVGGEEVGGVEQIISRTVNGRDLSELTPLGSFSVPAGSNKAVDVNSFPFQGYDIDGSRHVYFFEGNWTETSGSVGQSQAYVTVFDLQGNIVYPRTRVAALSDINRLMQTGVTNSSGYMEAEGIKIRGNQLYLGFASYQETENYRRANIFKYDGARE</sequence>
<dbReference type="InterPro" id="IPR048799">
    <property type="entry name" value="P68_RBP_TagC-like_beta-prop"/>
</dbReference>
<organism evidence="2 3">
    <name type="scientific">Sphingobacterium arenae</name>
    <dbReference type="NCBI Taxonomy" id="1280598"/>
    <lineage>
        <taxon>Bacteria</taxon>
        <taxon>Pseudomonadati</taxon>
        <taxon>Bacteroidota</taxon>
        <taxon>Sphingobacteriia</taxon>
        <taxon>Sphingobacteriales</taxon>
        <taxon>Sphingobacteriaceae</taxon>
        <taxon>Sphingobacterium</taxon>
    </lineage>
</organism>
<proteinExistence type="predicted"/>
<evidence type="ECO:0000313" key="3">
    <source>
        <dbReference type="Proteomes" id="UP000606494"/>
    </source>
</evidence>
<dbReference type="EMBL" id="JACNYK010000003">
    <property type="protein sequence ID" value="MBD1426380.1"/>
    <property type="molecule type" value="Genomic_DNA"/>
</dbReference>
<dbReference type="InterPro" id="IPR003343">
    <property type="entry name" value="Big_2"/>
</dbReference>
<dbReference type="InterPro" id="IPR008964">
    <property type="entry name" value="Invasin/intimin_cell_adhesion"/>
</dbReference>
<gene>
    <name evidence="2" type="ORF">H8B17_12370</name>
</gene>